<dbReference type="HOGENOM" id="CLU_3386536_0_0_6"/>
<gene>
    <name evidence="1" type="ORF">PSYPI_39909</name>
</gene>
<protein>
    <submittedName>
        <fullName evidence="1">Uncharacterized protein</fullName>
    </submittedName>
</protein>
<organism evidence="1 2">
    <name type="scientific">Pseudomonas syringae pv. pisi str. 1704B</name>
    <dbReference type="NCBI Taxonomy" id="629263"/>
    <lineage>
        <taxon>Bacteria</taxon>
        <taxon>Pseudomonadati</taxon>
        <taxon>Pseudomonadota</taxon>
        <taxon>Gammaproteobacteria</taxon>
        <taxon>Pseudomonadales</taxon>
        <taxon>Pseudomonadaceae</taxon>
        <taxon>Pseudomonas</taxon>
        <taxon>Pseudomonas syringae</taxon>
    </lineage>
</organism>
<name>F3GM23_PSESJ</name>
<keyword evidence="2" id="KW-1185">Reference proteome</keyword>
<dbReference type="Proteomes" id="UP000004986">
    <property type="component" value="Unassembled WGS sequence"/>
</dbReference>
<comment type="caution">
    <text evidence="1">The sequence shown here is derived from an EMBL/GenBank/DDBJ whole genome shotgun (WGS) entry which is preliminary data.</text>
</comment>
<sequence>DEAVNFIAFKWAEMIQGRLEKSLQVIVFRINE</sequence>
<accession>F3GM23</accession>
<proteinExistence type="predicted"/>
<reference evidence="1 2" key="1">
    <citation type="journal article" date="2011" name="PLoS Pathog.">
        <title>Dynamic evolution of pathogenicity revealed by sequencing and comparative genomics of 19 Pseudomonas syringae isolates.</title>
        <authorList>
            <person name="Baltrus D.A."/>
            <person name="Nishimura M.T."/>
            <person name="Romanchuk A."/>
            <person name="Chang J.H."/>
            <person name="Mukhtar M.S."/>
            <person name="Cherkis K."/>
            <person name="Roach J."/>
            <person name="Grant S.R."/>
            <person name="Jones C.D."/>
            <person name="Dangl J.L."/>
        </authorList>
    </citation>
    <scope>NUCLEOTIDE SEQUENCE [LARGE SCALE GENOMIC DNA]</scope>
    <source>
        <strain evidence="1 2">1704B</strain>
    </source>
</reference>
<evidence type="ECO:0000313" key="2">
    <source>
        <dbReference type="Proteomes" id="UP000004986"/>
    </source>
</evidence>
<evidence type="ECO:0000313" key="1">
    <source>
        <dbReference type="EMBL" id="EGH48126.1"/>
    </source>
</evidence>
<dbReference type="EMBL" id="AEAI01002821">
    <property type="protein sequence ID" value="EGH48126.1"/>
    <property type="molecule type" value="Genomic_DNA"/>
</dbReference>
<feature type="non-terminal residue" evidence="1">
    <location>
        <position position="1"/>
    </location>
</feature>
<dbReference type="AlphaFoldDB" id="F3GM23"/>